<dbReference type="Proteomes" id="UP000030403">
    <property type="component" value="Unassembled WGS sequence"/>
</dbReference>
<dbReference type="EMBL" id="AVPF01000027">
    <property type="protein sequence ID" value="KGX86946.1"/>
    <property type="molecule type" value="Genomic_DNA"/>
</dbReference>
<organism evidence="1 2">
    <name type="scientific">Pontibacillus marinus BH030004 = DSM 16465</name>
    <dbReference type="NCBI Taxonomy" id="1385511"/>
    <lineage>
        <taxon>Bacteria</taxon>
        <taxon>Bacillati</taxon>
        <taxon>Bacillota</taxon>
        <taxon>Bacilli</taxon>
        <taxon>Bacillales</taxon>
        <taxon>Bacillaceae</taxon>
        <taxon>Pontibacillus</taxon>
    </lineage>
</organism>
<proteinExistence type="predicted"/>
<dbReference type="STRING" id="1385511.GCA_000425225_03382"/>
<gene>
    <name evidence="1" type="ORF">N783_10565</name>
</gene>
<dbReference type="RefSeq" id="WP_027446985.1">
    <property type="nucleotide sequence ID" value="NZ_AULJ01000044.1"/>
</dbReference>
<dbReference type="AlphaFoldDB" id="A0A0A5G1H0"/>
<evidence type="ECO:0000313" key="2">
    <source>
        <dbReference type="Proteomes" id="UP000030403"/>
    </source>
</evidence>
<dbReference type="Pfam" id="PF10704">
    <property type="entry name" value="DUF2508"/>
    <property type="match status" value="1"/>
</dbReference>
<protein>
    <recommendedName>
        <fullName evidence="3">DUF2508 family protein</fullName>
    </recommendedName>
</protein>
<reference evidence="1 2" key="1">
    <citation type="submission" date="2013-08" db="EMBL/GenBank/DDBJ databases">
        <authorList>
            <person name="Huang J."/>
            <person name="Wang G."/>
        </authorList>
    </citation>
    <scope>NUCLEOTIDE SEQUENCE [LARGE SCALE GENOMIC DNA]</scope>
    <source>
        <strain evidence="1 2">BH030004</strain>
    </source>
</reference>
<dbReference type="eggNOG" id="ENOG5033B6J">
    <property type="taxonomic scope" value="Bacteria"/>
</dbReference>
<evidence type="ECO:0000313" key="1">
    <source>
        <dbReference type="EMBL" id="KGX86946.1"/>
    </source>
</evidence>
<comment type="caution">
    <text evidence="1">The sequence shown here is derived from an EMBL/GenBank/DDBJ whole genome shotgun (WGS) entry which is preliminary data.</text>
</comment>
<accession>A0A0A5G1H0</accession>
<sequence length="70" mass="8232">MFGKKKVKKEDYDKRLLQDLQRLKEEVATLRKIMKHSVDVSSTGANDLAIAECKYFYLLREARNRNLSAR</sequence>
<keyword evidence="2" id="KW-1185">Reference proteome</keyword>
<evidence type="ECO:0008006" key="3">
    <source>
        <dbReference type="Google" id="ProtNLM"/>
    </source>
</evidence>
<dbReference type="OrthoDB" id="2166610at2"/>
<name>A0A0A5G1H0_9BACI</name>
<dbReference type="InterPro" id="IPR019644">
    <property type="entry name" value="DUF2508"/>
</dbReference>